<dbReference type="HOGENOM" id="CLU_602392_0_0_7"/>
<protein>
    <recommendedName>
        <fullName evidence="3">Transferase</fullName>
    </recommendedName>
</protein>
<name>E1X3U5_HALMS</name>
<gene>
    <name evidence="1" type="ordered locus">BMS_0365</name>
</gene>
<dbReference type="PATRIC" id="fig|862908.3.peg.350"/>
<reference evidence="2" key="1">
    <citation type="journal article" date="2013" name="ISME J.">
        <title>A small predatory core genome in the divergent marine Bacteriovorax marinus SJ and the terrestrial Bdellovibrio bacteriovorus.</title>
        <authorList>
            <person name="Crossman L.C."/>
            <person name="Chen H."/>
            <person name="Cerdeno-Tarraga A.M."/>
            <person name="Brooks K."/>
            <person name="Quail M.A."/>
            <person name="Pineiro S.A."/>
            <person name="Hobley L."/>
            <person name="Sockett R.E."/>
            <person name="Bentley S.D."/>
            <person name="Parkhill J."/>
            <person name="Williams H.N."/>
            <person name="Stine O.C."/>
        </authorList>
    </citation>
    <scope>NUCLEOTIDE SEQUENCE [LARGE SCALE GENOMIC DNA]</scope>
    <source>
        <strain evidence="2">ATCC BAA-682 / DSM 15412 / SJ</strain>
    </source>
</reference>
<accession>E1X3U5</accession>
<dbReference type="eggNOG" id="ENOG502ZBGY">
    <property type="taxonomic scope" value="Bacteria"/>
</dbReference>
<dbReference type="EMBL" id="FQ312005">
    <property type="protein sequence ID" value="CBW25285.1"/>
    <property type="molecule type" value="Genomic_DNA"/>
</dbReference>
<dbReference type="Proteomes" id="UP000008963">
    <property type="component" value="Chromosome"/>
</dbReference>
<evidence type="ECO:0000313" key="1">
    <source>
        <dbReference type="EMBL" id="CBW25285.1"/>
    </source>
</evidence>
<dbReference type="KEGG" id="bmx:BMS_0365"/>
<evidence type="ECO:0008006" key="3">
    <source>
        <dbReference type="Google" id="ProtNLM"/>
    </source>
</evidence>
<organism evidence="1 2">
    <name type="scientific">Halobacteriovorax marinus (strain ATCC BAA-682 / DSM 15412 / SJ)</name>
    <name type="common">Bacteriovorax marinus</name>
    <dbReference type="NCBI Taxonomy" id="862908"/>
    <lineage>
        <taxon>Bacteria</taxon>
        <taxon>Pseudomonadati</taxon>
        <taxon>Bdellovibrionota</taxon>
        <taxon>Bacteriovoracia</taxon>
        <taxon>Bacteriovoracales</taxon>
        <taxon>Halobacteriovoraceae</taxon>
        <taxon>Halobacteriovorax</taxon>
    </lineage>
</organism>
<keyword evidence="2" id="KW-1185">Reference proteome</keyword>
<evidence type="ECO:0000313" key="2">
    <source>
        <dbReference type="Proteomes" id="UP000008963"/>
    </source>
</evidence>
<dbReference type="STRING" id="862908.BMS_0365"/>
<sequence length="454" mass="53324">MRLSILFEEHGKSNLKLNGINFLNEESLFEDSYDFQVNGMRNPYFQEWILSRLIELRCKEVPKGWHLVKKSIPFKKLKIQSSDGIKEKSKFFIKNLFSIYGVKGISFFDNLKFSLTLLLSRKKSIKETLFESSRIDGLDLWSLILCSMPRRYKTISSRRNLLSGIFLKKAIIVSGTQLYTEDKQKEYFADFVEAGGMLYSVQHGSHYGYIKYYTYCNEVEYKHDGFITWGWKKQGHYQGRFIPLKSPQISEFSKSVKEEKSNDIVFIGTAMPACFDNIMSITQSNKYLFYRKDKISFLRSLDSNVFKNLYYRPYFNFEYLYADEEYVKRNVPSIEILKGDLHSKLTDSKLVIMDNPGTTLNLCMGANIPTLCFWEEGDYIYTSDGKRLFESLVQAEILFHCPKKAAEKVNEINDDIQKWWLSETVQKARADWVDEYALLGSDWRSDWMEFCKKI</sequence>
<dbReference type="AlphaFoldDB" id="E1X3U5"/>
<proteinExistence type="predicted"/>